<dbReference type="HAMAP" id="MF_00115">
    <property type="entry name" value="MscL"/>
    <property type="match status" value="1"/>
</dbReference>
<dbReference type="PANTHER" id="PTHR30266:SF2">
    <property type="entry name" value="LARGE-CONDUCTANCE MECHANOSENSITIVE CHANNEL"/>
    <property type="match status" value="1"/>
</dbReference>
<keyword evidence="4 9" id="KW-0812">Transmembrane</keyword>
<organism evidence="10 11">
    <name type="scientific">Pseudoclavibacter caeni</name>
    <dbReference type="NCBI Taxonomy" id="908846"/>
    <lineage>
        <taxon>Bacteria</taxon>
        <taxon>Bacillati</taxon>
        <taxon>Actinomycetota</taxon>
        <taxon>Actinomycetes</taxon>
        <taxon>Micrococcales</taxon>
        <taxon>Microbacteriaceae</taxon>
        <taxon>Pseudoclavibacter</taxon>
    </lineage>
</organism>
<protein>
    <recommendedName>
        <fullName evidence="9">Large-conductance mechanosensitive channel</fullName>
    </recommendedName>
</protein>
<dbReference type="OrthoDB" id="9810350at2"/>
<evidence type="ECO:0000256" key="1">
    <source>
        <dbReference type="ARBA" id="ARBA00004141"/>
    </source>
</evidence>
<dbReference type="PANTHER" id="PTHR30266">
    <property type="entry name" value="MECHANOSENSITIVE CHANNEL MSCL"/>
    <property type="match status" value="1"/>
</dbReference>
<evidence type="ECO:0000256" key="7">
    <source>
        <dbReference type="ARBA" id="ARBA00023136"/>
    </source>
</evidence>
<sequence>MLAGFRDFIAKGNAIDLAVGVVIGSAFTALVNALVEKLIMPLVAAIFGKPDFDAVGNFTINGADFSLGAVLTAIVNFLLVAIALYFFIVLPFNKLRDVQAKHKAANAPEAAADTRTELDVLKEIQAALAEQQGGATSKGAHSA</sequence>
<keyword evidence="3 9" id="KW-1003">Cell membrane</keyword>
<evidence type="ECO:0000256" key="3">
    <source>
        <dbReference type="ARBA" id="ARBA00022475"/>
    </source>
</evidence>
<evidence type="ECO:0000256" key="8">
    <source>
        <dbReference type="ARBA" id="ARBA00023303"/>
    </source>
</evidence>
<keyword evidence="7 9" id="KW-0472">Membrane</keyword>
<evidence type="ECO:0000256" key="9">
    <source>
        <dbReference type="HAMAP-Rule" id="MF_00115"/>
    </source>
</evidence>
<dbReference type="InterPro" id="IPR036019">
    <property type="entry name" value="MscL_channel"/>
</dbReference>
<proteinExistence type="inferred from homology"/>
<evidence type="ECO:0000256" key="5">
    <source>
        <dbReference type="ARBA" id="ARBA00022989"/>
    </source>
</evidence>
<keyword evidence="2 9" id="KW-0813">Transport</keyword>
<dbReference type="GO" id="GO:0008381">
    <property type="term" value="F:mechanosensitive monoatomic ion channel activity"/>
    <property type="evidence" value="ECO:0007669"/>
    <property type="project" value="UniProtKB-UniRule"/>
</dbReference>
<dbReference type="Proteomes" id="UP000481339">
    <property type="component" value="Unassembled WGS sequence"/>
</dbReference>
<dbReference type="NCBIfam" id="TIGR00220">
    <property type="entry name" value="mscL"/>
    <property type="match status" value="1"/>
</dbReference>
<dbReference type="Gene3D" id="1.10.1200.120">
    <property type="entry name" value="Large-conductance mechanosensitive channel, MscL, domain 1"/>
    <property type="match status" value="1"/>
</dbReference>
<evidence type="ECO:0000256" key="6">
    <source>
        <dbReference type="ARBA" id="ARBA00023065"/>
    </source>
</evidence>
<dbReference type="EMBL" id="WBKA01000001">
    <property type="protein sequence ID" value="KAB1633819.1"/>
    <property type="molecule type" value="Genomic_DNA"/>
</dbReference>
<dbReference type="SUPFAM" id="SSF81330">
    <property type="entry name" value="Gated mechanosensitive channel"/>
    <property type="match status" value="1"/>
</dbReference>
<dbReference type="AlphaFoldDB" id="A0A7C8FVB6"/>
<comment type="similarity">
    <text evidence="9">Belongs to the MscL family.</text>
</comment>
<dbReference type="PRINTS" id="PR01264">
    <property type="entry name" value="MECHCHANNEL"/>
</dbReference>
<comment type="subunit">
    <text evidence="9">Homopentamer.</text>
</comment>
<comment type="subcellular location">
    <subcellularLocation>
        <location evidence="9">Cell membrane</location>
        <topology evidence="9">Multi-pass membrane protein</topology>
    </subcellularLocation>
    <subcellularLocation>
        <location evidence="1">Membrane</location>
        <topology evidence="1">Multi-pass membrane protein</topology>
    </subcellularLocation>
</comment>
<accession>A0A7C8FVB6</accession>
<evidence type="ECO:0000313" key="11">
    <source>
        <dbReference type="Proteomes" id="UP000481339"/>
    </source>
</evidence>
<reference evidence="10 11" key="1">
    <citation type="submission" date="2019-09" db="EMBL/GenBank/DDBJ databases">
        <title>Phylogeny of genus Pseudoclavibacter and closely related genus.</title>
        <authorList>
            <person name="Li Y."/>
        </authorList>
    </citation>
    <scope>NUCLEOTIDE SEQUENCE [LARGE SCALE GENOMIC DNA]</scope>
    <source>
        <strain evidence="10 11">JCM 16921</strain>
    </source>
</reference>
<keyword evidence="6 9" id="KW-0406">Ion transport</keyword>
<evidence type="ECO:0000256" key="4">
    <source>
        <dbReference type="ARBA" id="ARBA00022692"/>
    </source>
</evidence>
<keyword evidence="11" id="KW-1185">Reference proteome</keyword>
<feature type="transmembrane region" description="Helical" evidence="9">
    <location>
        <begin position="65"/>
        <end position="92"/>
    </location>
</feature>
<keyword evidence="8 9" id="KW-0407">Ion channel</keyword>
<keyword evidence="5 9" id="KW-1133">Transmembrane helix</keyword>
<dbReference type="Pfam" id="PF01741">
    <property type="entry name" value="MscL"/>
    <property type="match status" value="1"/>
</dbReference>
<evidence type="ECO:0000313" key="10">
    <source>
        <dbReference type="EMBL" id="KAB1633819.1"/>
    </source>
</evidence>
<gene>
    <name evidence="9 10" type="primary">mscL</name>
    <name evidence="10" type="ORF">F8O02_00220</name>
</gene>
<name>A0A7C8FVB6_9MICO</name>
<feature type="transmembrane region" description="Helical" evidence="9">
    <location>
        <begin position="12"/>
        <end position="35"/>
    </location>
</feature>
<comment type="function">
    <text evidence="9">Channel that opens in response to stretch forces in the membrane lipid bilayer. May participate in the regulation of osmotic pressure changes within the cell.</text>
</comment>
<evidence type="ECO:0000256" key="2">
    <source>
        <dbReference type="ARBA" id="ARBA00022448"/>
    </source>
</evidence>
<dbReference type="InterPro" id="IPR037673">
    <property type="entry name" value="MSC/AndL"/>
</dbReference>
<dbReference type="InterPro" id="IPR001185">
    <property type="entry name" value="MS_channel"/>
</dbReference>
<comment type="caution">
    <text evidence="10">The sequence shown here is derived from an EMBL/GenBank/DDBJ whole genome shotgun (WGS) entry which is preliminary data.</text>
</comment>
<dbReference type="GO" id="GO:0005886">
    <property type="term" value="C:plasma membrane"/>
    <property type="evidence" value="ECO:0007669"/>
    <property type="project" value="UniProtKB-SubCell"/>
</dbReference>